<feature type="compositionally biased region" description="Basic and acidic residues" evidence="1">
    <location>
        <begin position="222"/>
        <end position="242"/>
    </location>
</feature>
<feature type="compositionally biased region" description="Basic and acidic residues" evidence="1">
    <location>
        <begin position="47"/>
        <end position="60"/>
    </location>
</feature>
<feature type="region of interest" description="Disordered" evidence="1">
    <location>
        <begin position="379"/>
        <end position="465"/>
    </location>
</feature>
<feature type="compositionally biased region" description="Basic and acidic residues" evidence="1">
    <location>
        <begin position="179"/>
        <end position="192"/>
    </location>
</feature>
<feature type="region of interest" description="Disordered" evidence="1">
    <location>
        <begin position="205"/>
        <end position="254"/>
    </location>
</feature>
<dbReference type="EMBL" id="BQNB010011081">
    <property type="protein sequence ID" value="GJS85862.1"/>
    <property type="molecule type" value="Genomic_DNA"/>
</dbReference>
<reference evidence="2" key="2">
    <citation type="submission" date="2022-01" db="EMBL/GenBank/DDBJ databases">
        <authorList>
            <person name="Yamashiro T."/>
            <person name="Shiraishi A."/>
            <person name="Satake H."/>
            <person name="Nakayama K."/>
        </authorList>
    </citation>
    <scope>NUCLEOTIDE SEQUENCE</scope>
</reference>
<keyword evidence="3" id="KW-1185">Reference proteome</keyword>
<organism evidence="2 3">
    <name type="scientific">Tanacetum coccineum</name>
    <dbReference type="NCBI Taxonomy" id="301880"/>
    <lineage>
        <taxon>Eukaryota</taxon>
        <taxon>Viridiplantae</taxon>
        <taxon>Streptophyta</taxon>
        <taxon>Embryophyta</taxon>
        <taxon>Tracheophyta</taxon>
        <taxon>Spermatophyta</taxon>
        <taxon>Magnoliopsida</taxon>
        <taxon>eudicotyledons</taxon>
        <taxon>Gunneridae</taxon>
        <taxon>Pentapetalae</taxon>
        <taxon>asterids</taxon>
        <taxon>campanulids</taxon>
        <taxon>Asterales</taxon>
        <taxon>Asteraceae</taxon>
        <taxon>Asteroideae</taxon>
        <taxon>Anthemideae</taxon>
        <taxon>Anthemidinae</taxon>
        <taxon>Tanacetum</taxon>
    </lineage>
</organism>
<accession>A0ABQ4Z7N9</accession>
<feature type="region of interest" description="Disordered" evidence="1">
    <location>
        <begin position="20"/>
        <end position="68"/>
    </location>
</feature>
<reference evidence="2" key="1">
    <citation type="journal article" date="2022" name="Int. J. Mol. Sci.">
        <title>Draft Genome of Tanacetum Coccineum: Genomic Comparison of Closely Related Tanacetum-Family Plants.</title>
        <authorList>
            <person name="Yamashiro T."/>
            <person name="Shiraishi A."/>
            <person name="Nakayama K."/>
            <person name="Satake H."/>
        </authorList>
    </citation>
    <scope>NUCLEOTIDE SEQUENCE</scope>
</reference>
<evidence type="ECO:0000313" key="2">
    <source>
        <dbReference type="EMBL" id="GJS85862.1"/>
    </source>
</evidence>
<feature type="compositionally biased region" description="Basic and acidic residues" evidence="1">
    <location>
        <begin position="379"/>
        <end position="398"/>
    </location>
</feature>
<feature type="region of interest" description="Disordered" evidence="1">
    <location>
        <begin position="164"/>
        <end position="192"/>
    </location>
</feature>
<name>A0ABQ4Z7N9_9ASTR</name>
<feature type="compositionally biased region" description="Basic and acidic residues" evidence="1">
    <location>
        <begin position="478"/>
        <end position="494"/>
    </location>
</feature>
<evidence type="ECO:0000256" key="1">
    <source>
        <dbReference type="SAM" id="MobiDB-lite"/>
    </source>
</evidence>
<gene>
    <name evidence="2" type="ORF">Tco_0752403</name>
</gene>
<evidence type="ECO:0000313" key="3">
    <source>
        <dbReference type="Proteomes" id="UP001151760"/>
    </source>
</evidence>
<feature type="region of interest" description="Disordered" evidence="1">
    <location>
        <begin position="478"/>
        <end position="514"/>
    </location>
</feature>
<comment type="caution">
    <text evidence="2">The sequence shown here is derived from an EMBL/GenBank/DDBJ whole genome shotgun (WGS) entry which is preliminary data.</text>
</comment>
<feature type="compositionally biased region" description="Basic and acidic residues" evidence="1">
    <location>
        <begin position="30"/>
        <end position="40"/>
    </location>
</feature>
<dbReference type="Proteomes" id="UP001151760">
    <property type="component" value="Unassembled WGS sequence"/>
</dbReference>
<proteinExistence type="predicted"/>
<sequence length="938" mass="107828">MLTKAIIQYGSYQMFIKYSTGQIPPKKSRDKGSQRKKTADDSQETVDASKESKPEPEPVKRKTSSKRRVKKKVTLFAYDSIISDDPGTALELGKSISKTEAEEAEAARQVHATYARIVTEFVPDPTKIIKSSKVTSDPPKKLKGVPYLTLKEQEAADIMLALKERKKTRKRQPGDVNDENDKTESNEDDIYKYKIRVRKDEDEEMINAEVIDSDKGDEEITDAAKEDAKKTSEVKDDPKKAELPPTSSSLSVSSGFGDQFLKLSSDSSLVSTVKDTTDTEINSLLELRVAKLEKDVSDLKKIDLSAEALFALKTQVPSVVDNYLGSKVRDTPTVDLEQGSEKSASEILKIKREQAKKQKMPKFTIKSTDKAALKEYDHKTLIKDENAIDKGVADTVQDHKRKHDDDDDEDPPVRPNQGKQTKRRRNKDLESSKKPSTTKETPKGKAPSKGFKTGKSALAKEPVEEPIDEVVMDDASDDVVHDDNQPQDASEPKTTKTPNQEWFKQPLRPPTPDSEWNKRQVVFDQPEQPWFNQMVSATKDPLTFNDLMATPIDFSKLDWNNLEGDRYLFDLSKPFPLQSHPDHLTVATDYFFNNDLEYLKSSDPKRMYTTSITKTKATQYEIKGIENMGEGRKLWQRSQLNKFSKHNVYSTKKNLRVKSVSVKKLHGYGHLEEIMVKRADRQFYKFKEGDLVDLHLNDIEDMLLLAVQHKLFHLTDSDIVDFIVALHMFTRSIVIKKHVEDLQLGVESYQKKLNIIPPQQTFLEIELNELYTPSHNLLRVIYEDLTKQKRVMRADEMYKFSDGTLKKFRDELHHRIRDFCLEYNTEMPRRKWTAIKRKRSELMVELIDKQMRERRIIRNLERLVGAWELEMDYKLMTRLDVLEPVVILAEVPVTAEEKNNKKNDVNARSLLLMALPNEYQRTFSQYSDAKTMFAAIET</sequence>
<protein>
    <submittedName>
        <fullName evidence="2">Uncharacterized protein</fullName>
    </submittedName>
</protein>